<evidence type="ECO:0000313" key="2">
    <source>
        <dbReference type="Proteomes" id="UP000215914"/>
    </source>
</evidence>
<dbReference type="AlphaFoldDB" id="A0A9K3DR01"/>
<sequence length="42" mass="5040">MKKARFQTFWIQMQQNKPGTKMAFYSNSYNNVSINPEAYQFT</sequence>
<comment type="caution">
    <text evidence="1">The sequence shown here is derived from an EMBL/GenBank/DDBJ whole genome shotgun (WGS) entry which is preliminary data.</text>
</comment>
<dbReference type="Gramene" id="mRNA:HanXRQr2_Chr16g0748421">
    <property type="protein sequence ID" value="mRNA:HanXRQr2_Chr16g0748421"/>
    <property type="gene ID" value="HanXRQr2_Chr16g0748421"/>
</dbReference>
<proteinExistence type="predicted"/>
<evidence type="ECO:0000313" key="1">
    <source>
        <dbReference type="EMBL" id="KAF5760021.1"/>
    </source>
</evidence>
<dbReference type="Proteomes" id="UP000215914">
    <property type="component" value="Unassembled WGS sequence"/>
</dbReference>
<reference evidence="1" key="1">
    <citation type="journal article" date="2017" name="Nature">
        <title>The sunflower genome provides insights into oil metabolism, flowering and Asterid evolution.</title>
        <authorList>
            <person name="Badouin H."/>
            <person name="Gouzy J."/>
            <person name="Grassa C.J."/>
            <person name="Murat F."/>
            <person name="Staton S.E."/>
            <person name="Cottret L."/>
            <person name="Lelandais-Briere C."/>
            <person name="Owens G.L."/>
            <person name="Carrere S."/>
            <person name="Mayjonade B."/>
            <person name="Legrand L."/>
            <person name="Gill N."/>
            <person name="Kane N.C."/>
            <person name="Bowers J.E."/>
            <person name="Hubner S."/>
            <person name="Bellec A."/>
            <person name="Berard A."/>
            <person name="Berges H."/>
            <person name="Blanchet N."/>
            <person name="Boniface M.C."/>
            <person name="Brunel D."/>
            <person name="Catrice O."/>
            <person name="Chaidir N."/>
            <person name="Claudel C."/>
            <person name="Donnadieu C."/>
            <person name="Faraut T."/>
            <person name="Fievet G."/>
            <person name="Helmstetter N."/>
            <person name="King M."/>
            <person name="Knapp S.J."/>
            <person name="Lai Z."/>
            <person name="Le Paslier M.C."/>
            <person name="Lippi Y."/>
            <person name="Lorenzon L."/>
            <person name="Mandel J.R."/>
            <person name="Marage G."/>
            <person name="Marchand G."/>
            <person name="Marquand E."/>
            <person name="Bret-Mestries E."/>
            <person name="Morien E."/>
            <person name="Nambeesan S."/>
            <person name="Nguyen T."/>
            <person name="Pegot-Espagnet P."/>
            <person name="Pouilly N."/>
            <person name="Raftis F."/>
            <person name="Sallet E."/>
            <person name="Schiex T."/>
            <person name="Thomas J."/>
            <person name="Vandecasteele C."/>
            <person name="Vares D."/>
            <person name="Vear F."/>
            <person name="Vautrin S."/>
            <person name="Crespi M."/>
            <person name="Mangin B."/>
            <person name="Burke J.M."/>
            <person name="Salse J."/>
            <person name="Munos S."/>
            <person name="Vincourt P."/>
            <person name="Rieseberg L.H."/>
            <person name="Langlade N.B."/>
        </authorList>
    </citation>
    <scope>NUCLEOTIDE SEQUENCE</scope>
    <source>
        <tissue evidence="1">Leaves</tissue>
    </source>
</reference>
<keyword evidence="2" id="KW-1185">Reference proteome</keyword>
<protein>
    <submittedName>
        <fullName evidence="1">Uncharacterized protein</fullName>
    </submittedName>
</protein>
<reference evidence="1" key="2">
    <citation type="submission" date="2020-06" db="EMBL/GenBank/DDBJ databases">
        <title>Helianthus annuus Genome sequencing and assembly Release 2.</title>
        <authorList>
            <person name="Gouzy J."/>
            <person name="Langlade N."/>
            <person name="Munos S."/>
        </authorList>
    </citation>
    <scope>NUCLEOTIDE SEQUENCE</scope>
    <source>
        <tissue evidence="1">Leaves</tissue>
    </source>
</reference>
<gene>
    <name evidence="1" type="ORF">HanXRQr2_Chr16g0748421</name>
</gene>
<accession>A0A9K3DR01</accession>
<organism evidence="1 2">
    <name type="scientific">Helianthus annuus</name>
    <name type="common">Common sunflower</name>
    <dbReference type="NCBI Taxonomy" id="4232"/>
    <lineage>
        <taxon>Eukaryota</taxon>
        <taxon>Viridiplantae</taxon>
        <taxon>Streptophyta</taxon>
        <taxon>Embryophyta</taxon>
        <taxon>Tracheophyta</taxon>
        <taxon>Spermatophyta</taxon>
        <taxon>Magnoliopsida</taxon>
        <taxon>eudicotyledons</taxon>
        <taxon>Gunneridae</taxon>
        <taxon>Pentapetalae</taxon>
        <taxon>asterids</taxon>
        <taxon>campanulids</taxon>
        <taxon>Asterales</taxon>
        <taxon>Asteraceae</taxon>
        <taxon>Asteroideae</taxon>
        <taxon>Heliantheae alliance</taxon>
        <taxon>Heliantheae</taxon>
        <taxon>Helianthus</taxon>
    </lineage>
</organism>
<name>A0A9K3DR01_HELAN</name>
<dbReference type="EMBL" id="MNCJ02000331">
    <property type="protein sequence ID" value="KAF5760021.1"/>
    <property type="molecule type" value="Genomic_DNA"/>
</dbReference>